<dbReference type="EMBL" id="KV425893">
    <property type="protein sequence ID" value="KZW01445.1"/>
    <property type="molecule type" value="Genomic_DNA"/>
</dbReference>
<name>A0A165NZV5_EXIGL</name>
<keyword evidence="3" id="KW-1185">Reference proteome</keyword>
<evidence type="ECO:0000313" key="2">
    <source>
        <dbReference type="EMBL" id="KZW01445.1"/>
    </source>
</evidence>
<proteinExistence type="predicted"/>
<evidence type="ECO:0000256" key="1">
    <source>
        <dbReference type="SAM" id="MobiDB-lite"/>
    </source>
</evidence>
<feature type="region of interest" description="Disordered" evidence="1">
    <location>
        <begin position="112"/>
        <end position="144"/>
    </location>
</feature>
<gene>
    <name evidence="2" type="ORF">EXIGLDRAFT_62581</name>
</gene>
<reference evidence="2 3" key="1">
    <citation type="journal article" date="2016" name="Mol. Biol. Evol.">
        <title>Comparative Genomics of Early-Diverging Mushroom-Forming Fungi Provides Insights into the Origins of Lignocellulose Decay Capabilities.</title>
        <authorList>
            <person name="Nagy L.G."/>
            <person name="Riley R."/>
            <person name="Tritt A."/>
            <person name="Adam C."/>
            <person name="Daum C."/>
            <person name="Floudas D."/>
            <person name="Sun H."/>
            <person name="Yadav J.S."/>
            <person name="Pangilinan J."/>
            <person name="Larsson K.H."/>
            <person name="Matsuura K."/>
            <person name="Barry K."/>
            <person name="Labutti K."/>
            <person name="Kuo R."/>
            <person name="Ohm R.A."/>
            <person name="Bhattacharya S.S."/>
            <person name="Shirouzu T."/>
            <person name="Yoshinaga Y."/>
            <person name="Martin F.M."/>
            <person name="Grigoriev I.V."/>
            <person name="Hibbett D.S."/>
        </authorList>
    </citation>
    <scope>NUCLEOTIDE SEQUENCE [LARGE SCALE GENOMIC DNA]</scope>
    <source>
        <strain evidence="2 3">HHB12029</strain>
    </source>
</reference>
<feature type="compositionally biased region" description="Low complexity" evidence="1">
    <location>
        <begin position="134"/>
        <end position="144"/>
    </location>
</feature>
<accession>A0A165NZV5</accession>
<dbReference type="AlphaFoldDB" id="A0A165NZV5"/>
<organism evidence="2 3">
    <name type="scientific">Exidia glandulosa HHB12029</name>
    <dbReference type="NCBI Taxonomy" id="1314781"/>
    <lineage>
        <taxon>Eukaryota</taxon>
        <taxon>Fungi</taxon>
        <taxon>Dikarya</taxon>
        <taxon>Basidiomycota</taxon>
        <taxon>Agaricomycotina</taxon>
        <taxon>Agaricomycetes</taxon>
        <taxon>Auriculariales</taxon>
        <taxon>Exidiaceae</taxon>
        <taxon>Exidia</taxon>
    </lineage>
</organism>
<protein>
    <submittedName>
        <fullName evidence="2">Uncharacterized protein</fullName>
    </submittedName>
</protein>
<dbReference type="InParanoid" id="A0A165NZV5"/>
<evidence type="ECO:0000313" key="3">
    <source>
        <dbReference type="Proteomes" id="UP000077266"/>
    </source>
</evidence>
<sequence length="167" mass="18046">MHVHPGGYSTPWPLQTASVSSSASAACYGSVERRLRAYAVGGTGAFIEIVQRQLPSAAQYSTNLNGETCDTSGQRGLARRRSSTISQRTERLCSLRVPSWRALRLVSYDSRHAPRSTHSTDGVVAHPRVDTRTRSGTASSSSTLRQTRLQTLDCHPWSLAALCSASA</sequence>
<dbReference type="Proteomes" id="UP000077266">
    <property type="component" value="Unassembled WGS sequence"/>
</dbReference>